<keyword evidence="6 8" id="KW-1133">Transmembrane helix</keyword>
<evidence type="ECO:0000256" key="1">
    <source>
        <dbReference type="ARBA" id="ARBA00004651"/>
    </source>
</evidence>
<evidence type="ECO:0000313" key="12">
    <source>
        <dbReference type="Proteomes" id="UP000706172"/>
    </source>
</evidence>
<dbReference type="Pfam" id="PF12704">
    <property type="entry name" value="MacB_PCD"/>
    <property type="match status" value="1"/>
</dbReference>
<evidence type="ECO:0000259" key="10">
    <source>
        <dbReference type="Pfam" id="PF12704"/>
    </source>
</evidence>
<dbReference type="GO" id="GO:0044874">
    <property type="term" value="P:lipoprotein localization to outer membrane"/>
    <property type="evidence" value="ECO:0007669"/>
    <property type="project" value="TreeGrafter"/>
</dbReference>
<organism evidence="11 12">
    <name type="scientific">Desulfotignum balticum</name>
    <dbReference type="NCBI Taxonomy" id="115781"/>
    <lineage>
        <taxon>Bacteria</taxon>
        <taxon>Pseudomonadati</taxon>
        <taxon>Thermodesulfobacteriota</taxon>
        <taxon>Desulfobacteria</taxon>
        <taxon>Desulfobacterales</taxon>
        <taxon>Desulfobacteraceae</taxon>
        <taxon>Desulfotignum</taxon>
    </lineage>
</organism>
<evidence type="ECO:0000256" key="4">
    <source>
        <dbReference type="ARBA" id="ARBA00022475"/>
    </source>
</evidence>
<evidence type="ECO:0000256" key="5">
    <source>
        <dbReference type="ARBA" id="ARBA00022692"/>
    </source>
</evidence>
<dbReference type="AlphaFoldDB" id="A0A931CVW9"/>
<feature type="transmembrane region" description="Helical" evidence="8">
    <location>
        <begin position="20"/>
        <end position="46"/>
    </location>
</feature>
<gene>
    <name evidence="11" type="ORF">H0S81_02405</name>
</gene>
<dbReference type="EMBL" id="JACCQK010000101">
    <property type="protein sequence ID" value="MBG0778764.1"/>
    <property type="molecule type" value="Genomic_DNA"/>
</dbReference>
<keyword evidence="4" id="KW-1003">Cell membrane</keyword>
<evidence type="ECO:0000256" key="7">
    <source>
        <dbReference type="ARBA" id="ARBA00023136"/>
    </source>
</evidence>
<protein>
    <submittedName>
        <fullName evidence="11">Lipoprotein-releasing ABC transporter permease subunit</fullName>
    </submittedName>
</protein>
<dbReference type="GO" id="GO:0042953">
    <property type="term" value="P:lipoprotein transport"/>
    <property type="evidence" value="ECO:0007669"/>
    <property type="project" value="InterPro"/>
</dbReference>
<dbReference type="PANTHER" id="PTHR30489:SF0">
    <property type="entry name" value="LIPOPROTEIN-RELEASING SYSTEM TRANSMEMBRANE PROTEIN LOLE"/>
    <property type="match status" value="1"/>
</dbReference>
<dbReference type="PANTHER" id="PTHR30489">
    <property type="entry name" value="LIPOPROTEIN-RELEASING SYSTEM TRANSMEMBRANE PROTEIN LOLE"/>
    <property type="match status" value="1"/>
</dbReference>
<comment type="subcellular location">
    <subcellularLocation>
        <location evidence="1">Cell membrane</location>
        <topology evidence="1">Multi-pass membrane protein</topology>
    </subcellularLocation>
</comment>
<feature type="domain" description="MacB-like periplasmic core" evidence="10">
    <location>
        <begin position="25"/>
        <end position="241"/>
    </location>
</feature>
<dbReference type="InterPro" id="IPR003838">
    <property type="entry name" value="ABC3_permease_C"/>
</dbReference>
<proteinExistence type="inferred from homology"/>
<keyword evidence="7 8" id="KW-0472">Membrane</keyword>
<keyword evidence="5 8" id="KW-0812">Transmembrane</keyword>
<name>A0A931CVW9_9BACT</name>
<feature type="transmembrane region" description="Helical" evidence="8">
    <location>
        <begin position="320"/>
        <end position="351"/>
    </location>
</feature>
<dbReference type="Pfam" id="PF02687">
    <property type="entry name" value="FtsX"/>
    <property type="match status" value="1"/>
</dbReference>
<evidence type="ECO:0000256" key="3">
    <source>
        <dbReference type="ARBA" id="ARBA00022448"/>
    </source>
</evidence>
<comment type="similarity">
    <text evidence="2">Belongs to the ABC-4 integral membrane protein family. LolC/E subfamily.</text>
</comment>
<evidence type="ECO:0000259" key="9">
    <source>
        <dbReference type="Pfam" id="PF02687"/>
    </source>
</evidence>
<evidence type="ECO:0000256" key="8">
    <source>
        <dbReference type="SAM" id="Phobius"/>
    </source>
</evidence>
<dbReference type="InterPro" id="IPR051447">
    <property type="entry name" value="Lipoprotein-release_system"/>
</dbReference>
<evidence type="ECO:0000256" key="2">
    <source>
        <dbReference type="ARBA" id="ARBA00005236"/>
    </source>
</evidence>
<keyword evidence="3" id="KW-0813">Transport</keyword>
<comment type="caution">
    <text evidence="11">The sequence shown here is derived from an EMBL/GenBank/DDBJ whole genome shotgun (WGS) entry which is preliminary data.</text>
</comment>
<evidence type="ECO:0000313" key="11">
    <source>
        <dbReference type="EMBL" id="MBG0778764.1"/>
    </source>
</evidence>
<reference evidence="11" key="1">
    <citation type="submission" date="2020-07" db="EMBL/GenBank/DDBJ databases">
        <title>Severe corrosion of carbon steel in oil field produced water can be linked to methanogenic archaea containing a special type of NiFe hydrogenase.</title>
        <authorList>
            <person name="Lahme S."/>
            <person name="Mand J."/>
            <person name="Longwell J."/>
            <person name="Smith R."/>
            <person name="Enning D."/>
        </authorList>
    </citation>
    <scope>NUCLEOTIDE SEQUENCE</scope>
    <source>
        <strain evidence="11">MIC098Bin6</strain>
    </source>
</reference>
<dbReference type="InterPro" id="IPR011925">
    <property type="entry name" value="LolCE_TM"/>
</dbReference>
<evidence type="ECO:0000256" key="6">
    <source>
        <dbReference type="ARBA" id="ARBA00022989"/>
    </source>
</evidence>
<dbReference type="GO" id="GO:0098797">
    <property type="term" value="C:plasma membrane protein complex"/>
    <property type="evidence" value="ECO:0007669"/>
    <property type="project" value="TreeGrafter"/>
</dbReference>
<feature type="transmembrane region" description="Helical" evidence="8">
    <location>
        <begin position="371"/>
        <end position="391"/>
    </location>
</feature>
<feature type="transmembrane region" description="Helical" evidence="8">
    <location>
        <begin position="274"/>
        <end position="299"/>
    </location>
</feature>
<dbReference type="NCBIfam" id="TIGR02212">
    <property type="entry name" value="lolCE"/>
    <property type="match status" value="1"/>
</dbReference>
<sequence>MAVELFIARRYLKAKRKEGFISLITFLSVAGVMVGVMALVVVIAVMNGAETEFRRRILGLEPHILVMNYNGTFGNYNTVLEEIQTHPHIRDASPILFAQAIIRTRHAMAGAMVRGIVPDNSASLIKGFDEPALKNALAVQKNSDNLPGIILGKELARSMGAMTGDKIILMSTRSVISPMGQIPAMKQFVVQGTFSSGMSEYDGMLAYVHLEQAQSLIKDPDKISAIGIWVDDVFKVKEIRKTLPADLEHHPFYVRDWMDINQSLFSALKLEKTAMFIILTLIILVAAFNIASALIMLVMEKTKDIAVLKAMGATHRMIRQIFIIKGLVIGTIGTLLGTVSGIGICLLLKRYDFIQLPKAYPFSTLPVQLDPMDVLVISVSAIIICFISTLYPSWKASNMDPLEAIRYG</sequence>
<feature type="domain" description="ABC3 transporter permease C-terminal" evidence="9">
    <location>
        <begin position="276"/>
        <end position="401"/>
    </location>
</feature>
<dbReference type="Proteomes" id="UP000706172">
    <property type="component" value="Unassembled WGS sequence"/>
</dbReference>
<keyword evidence="11" id="KW-0449">Lipoprotein</keyword>
<accession>A0A931CVW9</accession>
<dbReference type="InterPro" id="IPR025857">
    <property type="entry name" value="MacB_PCD"/>
</dbReference>